<accession>A0A0E9S5X5</accession>
<sequence length="58" mass="6632">MALSPRRWSTFLSTNILAHLVLLQSVILRRPSELCRSTPWWPLTALRCLACLSVPRCP</sequence>
<dbReference type="AlphaFoldDB" id="A0A0E9S5X5"/>
<organism evidence="2">
    <name type="scientific">Anguilla anguilla</name>
    <name type="common">European freshwater eel</name>
    <name type="synonym">Muraena anguilla</name>
    <dbReference type="NCBI Taxonomy" id="7936"/>
    <lineage>
        <taxon>Eukaryota</taxon>
        <taxon>Metazoa</taxon>
        <taxon>Chordata</taxon>
        <taxon>Craniata</taxon>
        <taxon>Vertebrata</taxon>
        <taxon>Euteleostomi</taxon>
        <taxon>Actinopterygii</taxon>
        <taxon>Neopterygii</taxon>
        <taxon>Teleostei</taxon>
        <taxon>Anguilliformes</taxon>
        <taxon>Anguillidae</taxon>
        <taxon>Anguilla</taxon>
    </lineage>
</organism>
<reference evidence="2" key="1">
    <citation type="submission" date="2014-11" db="EMBL/GenBank/DDBJ databases">
        <authorList>
            <person name="Amaro Gonzalez C."/>
        </authorList>
    </citation>
    <scope>NUCLEOTIDE SEQUENCE</scope>
</reference>
<proteinExistence type="predicted"/>
<evidence type="ECO:0000256" key="1">
    <source>
        <dbReference type="SAM" id="SignalP"/>
    </source>
</evidence>
<evidence type="ECO:0000313" key="2">
    <source>
        <dbReference type="EMBL" id="JAH36696.1"/>
    </source>
</evidence>
<protein>
    <submittedName>
        <fullName evidence="2">Uncharacterized protein</fullName>
    </submittedName>
</protein>
<name>A0A0E9S5X5_ANGAN</name>
<reference evidence="2" key="2">
    <citation type="journal article" date="2015" name="Fish Shellfish Immunol.">
        <title>Early steps in the European eel (Anguilla anguilla)-Vibrio vulnificus interaction in the gills: Role of the RtxA13 toxin.</title>
        <authorList>
            <person name="Callol A."/>
            <person name="Pajuelo D."/>
            <person name="Ebbesson L."/>
            <person name="Teles M."/>
            <person name="MacKenzie S."/>
            <person name="Amaro C."/>
        </authorList>
    </citation>
    <scope>NUCLEOTIDE SEQUENCE</scope>
</reference>
<feature type="signal peptide" evidence="1">
    <location>
        <begin position="1"/>
        <end position="23"/>
    </location>
</feature>
<keyword evidence="1" id="KW-0732">Signal</keyword>
<feature type="chain" id="PRO_5002432005" evidence="1">
    <location>
        <begin position="24"/>
        <end position="58"/>
    </location>
</feature>
<dbReference type="EMBL" id="GBXM01071881">
    <property type="protein sequence ID" value="JAH36696.1"/>
    <property type="molecule type" value="Transcribed_RNA"/>
</dbReference>